<dbReference type="PANTHER" id="PTHR45652:SF8">
    <property type="entry name" value="NEUROFILAMENT LIGHT POLYPEPTIDE"/>
    <property type="match status" value="1"/>
</dbReference>
<protein>
    <recommendedName>
        <fullName evidence="7">IF rod domain-containing protein</fullName>
    </recommendedName>
</protein>
<reference evidence="8" key="1">
    <citation type="submission" date="2019-04" db="EMBL/GenBank/DDBJ databases">
        <authorList>
            <person name="Alioto T."/>
            <person name="Alioto T."/>
        </authorList>
    </citation>
    <scope>NUCLEOTIDE SEQUENCE [LARGE SCALE GENOMIC DNA]</scope>
</reference>
<keyword evidence="4 5" id="KW-0175">Coiled coil</keyword>
<dbReference type="GO" id="GO:0099184">
    <property type="term" value="F:structural constituent of postsynaptic intermediate filament cytoskeleton"/>
    <property type="evidence" value="ECO:0007669"/>
    <property type="project" value="TreeGrafter"/>
</dbReference>
<dbReference type="GO" id="GO:0033693">
    <property type="term" value="P:neurofilament bundle assembly"/>
    <property type="evidence" value="ECO:0007669"/>
    <property type="project" value="TreeGrafter"/>
</dbReference>
<accession>A0A5E4BMD2</accession>
<proteinExistence type="predicted"/>
<dbReference type="InterPro" id="IPR050405">
    <property type="entry name" value="Intermediate_filament"/>
</dbReference>
<feature type="coiled-coil region" evidence="5">
    <location>
        <begin position="60"/>
        <end position="94"/>
    </location>
</feature>
<dbReference type="GO" id="GO:0005737">
    <property type="term" value="C:cytoplasm"/>
    <property type="evidence" value="ECO:0007669"/>
    <property type="project" value="UniProtKB-SubCell"/>
</dbReference>
<dbReference type="GO" id="GO:0005882">
    <property type="term" value="C:intermediate filament"/>
    <property type="evidence" value="ECO:0007669"/>
    <property type="project" value="UniProtKB-KW"/>
</dbReference>
<keyword evidence="2" id="KW-0963">Cytoplasm</keyword>
<dbReference type="EMBL" id="CABDUW010000494">
    <property type="protein sequence ID" value="VTJ70151.1"/>
    <property type="molecule type" value="Genomic_DNA"/>
</dbReference>
<evidence type="ECO:0000313" key="8">
    <source>
        <dbReference type="EMBL" id="VTJ70151.1"/>
    </source>
</evidence>
<evidence type="ECO:0000259" key="7">
    <source>
        <dbReference type="Pfam" id="PF00038"/>
    </source>
</evidence>
<evidence type="ECO:0000256" key="2">
    <source>
        <dbReference type="ARBA" id="ARBA00022490"/>
    </source>
</evidence>
<evidence type="ECO:0000313" key="9">
    <source>
        <dbReference type="Proteomes" id="UP000335636"/>
    </source>
</evidence>
<comment type="subcellular location">
    <subcellularLocation>
        <location evidence="1">Cytoplasm</location>
    </subcellularLocation>
</comment>
<feature type="non-terminal residue" evidence="8">
    <location>
        <position position="1"/>
    </location>
</feature>
<evidence type="ECO:0000256" key="5">
    <source>
        <dbReference type="SAM" id="Coils"/>
    </source>
</evidence>
<keyword evidence="9" id="KW-1185">Reference proteome</keyword>
<name>A0A5E4BMD2_MARMO</name>
<dbReference type="PANTHER" id="PTHR45652">
    <property type="entry name" value="GLIAL FIBRILLARY ACIDIC PROTEIN"/>
    <property type="match status" value="1"/>
</dbReference>
<feature type="compositionally biased region" description="Basic and acidic residues" evidence="6">
    <location>
        <begin position="177"/>
        <end position="192"/>
    </location>
</feature>
<sequence>EGAALGPQRPLCQLPRARARAGAAEQGAQSRAACAAPEALQAVPLLGAVGAGDSDLHLAVEDATKEKQALQRVREELEETLRNLQARYEEEVLSRWDAKGRLMGWRKGADEAVLARAELEKHIISPRDKIAFLKKKVQEEEITELQMQIQYAQISLEMDVSSKPDLSAIKEAGLQEHAESPRVQEPLHHAESTAKNTHAVRAAKKEMMRGDESHHCLLKAKTLEIEACWGMDEAF</sequence>
<feature type="domain" description="IF rod" evidence="7">
    <location>
        <begin position="55"/>
        <end position="171"/>
    </location>
</feature>
<dbReference type="Proteomes" id="UP000335636">
    <property type="component" value="Unassembled WGS sequence"/>
</dbReference>
<evidence type="ECO:0000256" key="6">
    <source>
        <dbReference type="SAM" id="MobiDB-lite"/>
    </source>
</evidence>
<evidence type="ECO:0000256" key="3">
    <source>
        <dbReference type="ARBA" id="ARBA00022754"/>
    </source>
</evidence>
<gene>
    <name evidence="8" type="ORF">MONAX_5E037570</name>
</gene>
<evidence type="ECO:0000256" key="4">
    <source>
        <dbReference type="ARBA" id="ARBA00023054"/>
    </source>
</evidence>
<dbReference type="Pfam" id="PF00038">
    <property type="entry name" value="Filament"/>
    <property type="match status" value="1"/>
</dbReference>
<dbReference type="GO" id="GO:0030424">
    <property type="term" value="C:axon"/>
    <property type="evidence" value="ECO:0007669"/>
    <property type="project" value="TreeGrafter"/>
</dbReference>
<dbReference type="GO" id="GO:0099160">
    <property type="term" value="C:postsynaptic intermediate filament cytoskeleton"/>
    <property type="evidence" value="ECO:0007669"/>
    <property type="project" value="TreeGrafter"/>
</dbReference>
<dbReference type="AlphaFoldDB" id="A0A5E4BMD2"/>
<feature type="region of interest" description="Disordered" evidence="6">
    <location>
        <begin position="177"/>
        <end position="198"/>
    </location>
</feature>
<comment type="caution">
    <text evidence="8">The sequence shown here is derived from an EMBL/GenBank/DDBJ whole genome shotgun (WGS) entry which is preliminary data.</text>
</comment>
<evidence type="ECO:0000256" key="1">
    <source>
        <dbReference type="ARBA" id="ARBA00004496"/>
    </source>
</evidence>
<dbReference type="Gene3D" id="1.20.5.1160">
    <property type="entry name" value="Vasodilator-stimulated phosphoprotein"/>
    <property type="match status" value="1"/>
</dbReference>
<organism evidence="8 9">
    <name type="scientific">Marmota monax</name>
    <name type="common">Woodchuck</name>
    <dbReference type="NCBI Taxonomy" id="9995"/>
    <lineage>
        <taxon>Eukaryota</taxon>
        <taxon>Metazoa</taxon>
        <taxon>Chordata</taxon>
        <taxon>Craniata</taxon>
        <taxon>Vertebrata</taxon>
        <taxon>Euteleostomi</taxon>
        <taxon>Mammalia</taxon>
        <taxon>Eutheria</taxon>
        <taxon>Euarchontoglires</taxon>
        <taxon>Glires</taxon>
        <taxon>Rodentia</taxon>
        <taxon>Sciuromorpha</taxon>
        <taxon>Sciuridae</taxon>
        <taxon>Xerinae</taxon>
        <taxon>Marmotini</taxon>
        <taxon>Marmota</taxon>
    </lineage>
</organism>
<keyword evidence="3" id="KW-0403">Intermediate filament</keyword>
<dbReference type="InterPro" id="IPR039008">
    <property type="entry name" value="IF_rod_dom"/>
</dbReference>